<evidence type="ECO:0000313" key="3">
    <source>
        <dbReference type="Proteomes" id="UP000257109"/>
    </source>
</evidence>
<evidence type="ECO:0000256" key="1">
    <source>
        <dbReference type="SAM" id="MobiDB-lite"/>
    </source>
</evidence>
<dbReference type="OrthoDB" id="1747743at2759"/>
<comment type="caution">
    <text evidence="2">The sequence shown here is derived from an EMBL/GenBank/DDBJ whole genome shotgun (WGS) entry which is preliminary data.</text>
</comment>
<keyword evidence="3" id="KW-1185">Reference proteome</keyword>
<dbReference type="PANTHER" id="PTHR35046">
    <property type="entry name" value="ZINC KNUCKLE (CCHC-TYPE) FAMILY PROTEIN"/>
    <property type="match status" value="1"/>
</dbReference>
<feature type="region of interest" description="Disordered" evidence="1">
    <location>
        <begin position="1"/>
        <end position="46"/>
    </location>
</feature>
<name>A0A371HT76_MUCPR</name>
<feature type="compositionally biased region" description="Basic and acidic residues" evidence="1">
    <location>
        <begin position="12"/>
        <end position="32"/>
    </location>
</feature>
<dbReference type="Proteomes" id="UP000257109">
    <property type="component" value="Unassembled WGS sequence"/>
</dbReference>
<accession>A0A371HT76</accession>
<dbReference type="AlphaFoldDB" id="A0A371HT76"/>
<dbReference type="PANTHER" id="PTHR35046:SF26">
    <property type="entry name" value="RNA-DIRECTED DNA POLYMERASE"/>
    <property type="match status" value="1"/>
</dbReference>
<proteinExistence type="predicted"/>
<feature type="region of interest" description="Disordered" evidence="1">
    <location>
        <begin position="60"/>
        <end position="90"/>
    </location>
</feature>
<feature type="non-terminal residue" evidence="2">
    <location>
        <position position="1"/>
    </location>
</feature>
<gene>
    <name evidence="2" type="ORF">CR513_10118</name>
</gene>
<evidence type="ECO:0000313" key="2">
    <source>
        <dbReference type="EMBL" id="RDY05978.1"/>
    </source>
</evidence>
<reference evidence="2" key="1">
    <citation type="submission" date="2018-05" db="EMBL/GenBank/DDBJ databases">
        <title>Draft genome of Mucuna pruriens seed.</title>
        <authorList>
            <person name="Nnadi N.E."/>
            <person name="Vos R."/>
            <person name="Hasami M.H."/>
            <person name="Devisetty U.K."/>
            <person name="Aguiy J.C."/>
        </authorList>
    </citation>
    <scope>NUCLEOTIDE SEQUENCE [LARGE SCALE GENOMIC DNA]</scope>
    <source>
        <strain evidence="2">JCA_2017</strain>
    </source>
</reference>
<organism evidence="2 3">
    <name type="scientific">Mucuna pruriens</name>
    <name type="common">Velvet bean</name>
    <name type="synonym">Dolichos pruriens</name>
    <dbReference type="NCBI Taxonomy" id="157652"/>
    <lineage>
        <taxon>Eukaryota</taxon>
        <taxon>Viridiplantae</taxon>
        <taxon>Streptophyta</taxon>
        <taxon>Embryophyta</taxon>
        <taxon>Tracheophyta</taxon>
        <taxon>Spermatophyta</taxon>
        <taxon>Magnoliopsida</taxon>
        <taxon>eudicotyledons</taxon>
        <taxon>Gunneridae</taxon>
        <taxon>Pentapetalae</taxon>
        <taxon>rosids</taxon>
        <taxon>fabids</taxon>
        <taxon>Fabales</taxon>
        <taxon>Fabaceae</taxon>
        <taxon>Papilionoideae</taxon>
        <taxon>50 kb inversion clade</taxon>
        <taxon>NPAAA clade</taxon>
        <taxon>indigoferoid/millettioid clade</taxon>
        <taxon>Phaseoleae</taxon>
        <taxon>Mucuna</taxon>
    </lineage>
</organism>
<sequence>MAVLEVQNRGRILGEGETPAKKGQESKERELSIPRSKGRATAVKSSLSIQKSQYKMFQVFGDPQQEEHHSKRGQYNGQRNEKDSSRDYSPYEGDLLMVRRLTSAQVGKGDDSQWENIFHSCCHVLGKLYSIIIDSGNSVNFAIIRLVKKLNFPILAHPRPYKL</sequence>
<protein>
    <submittedName>
        <fullName evidence="2">Uncharacterized protein</fullName>
    </submittedName>
</protein>
<dbReference type="EMBL" id="QJKJ01001770">
    <property type="protein sequence ID" value="RDY05978.1"/>
    <property type="molecule type" value="Genomic_DNA"/>
</dbReference>